<dbReference type="PANTHER" id="PTHR31871:SF1">
    <property type="entry name" value="HISTIDINE-TRNA LIGASE"/>
    <property type="match status" value="1"/>
</dbReference>
<feature type="region of interest" description="Disordered" evidence="1">
    <location>
        <begin position="130"/>
        <end position="153"/>
    </location>
</feature>
<dbReference type="OrthoDB" id="1620396at2759"/>
<dbReference type="RefSeq" id="XP_003288122.1">
    <property type="nucleotide sequence ID" value="XM_003288074.1"/>
</dbReference>
<dbReference type="VEuPathDB" id="AmoebaDB:DICPUDRAFT_78940"/>
<dbReference type="InterPro" id="IPR006476">
    <property type="entry name" value="CHP01589_pln"/>
</dbReference>
<dbReference type="Proteomes" id="UP000001064">
    <property type="component" value="Unassembled WGS sequence"/>
</dbReference>
<dbReference type="OMA" id="SYDHING"/>
<dbReference type="FunCoup" id="F0ZL24">
    <property type="interactions" value="937"/>
</dbReference>
<gene>
    <name evidence="2" type="ORF">DICPUDRAFT_78940</name>
</gene>
<organism evidence="2 3">
    <name type="scientific">Dictyostelium purpureum</name>
    <name type="common">Slime mold</name>
    <dbReference type="NCBI Taxonomy" id="5786"/>
    <lineage>
        <taxon>Eukaryota</taxon>
        <taxon>Amoebozoa</taxon>
        <taxon>Evosea</taxon>
        <taxon>Eumycetozoa</taxon>
        <taxon>Dictyostelia</taxon>
        <taxon>Dictyosteliales</taxon>
        <taxon>Dictyosteliaceae</taxon>
        <taxon>Dictyostelium</taxon>
    </lineage>
</organism>
<evidence type="ECO:0000313" key="2">
    <source>
        <dbReference type="EMBL" id="EGC35384.1"/>
    </source>
</evidence>
<feature type="compositionally biased region" description="Low complexity" evidence="1">
    <location>
        <begin position="132"/>
        <end position="150"/>
    </location>
</feature>
<dbReference type="PANTHER" id="PTHR31871">
    <property type="entry name" value="OS02G0137100 PROTEIN"/>
    <property type="match status" value="1"/>
</dbReference>
<dbReference type="KEGG" id="dpp:DICPUDRAFT_78940"/>
<evidence type="ECO:0000256" key="1">
    <source>
        <dbReference type="SAM" id="MobiDB-lite"/>
    </source>
</evidence>
<keyword evidence="3" id="KW-1185">Reference proteome</keyword>
<sequence>MDRPTEEAAMIQKSIEKCFTLYLTRAEIMLALQNQFNVNPEFSENLLNNVEHNNPDFFKVYYQRLRIKQQIQDFNRLSSLIIKNSNGALFNTTSKISTSNNMSMSLNIDTDFSSLQNYVSSPIQDTSTLDMSVASSTNSATTSTPSSNTSDPLFTTLPATNMNTPTDNNGLTNHDILQNLMAQLQQNNNDKTSFASLTNNTLSLNTNTLNLNNINNINNINKIGGDNNVNNINSATKTTTTTTNIGTASNNSTAIANQVEETSYISTTTQNSSNPTTEYLIYDTTTSNSTSNTNSDTSSTNNNNNINNNSSPTTFASFMDHIPNLNNMDINFNFTHSSNKIPIPSLNQSCDFDSFLNLKQE</sequence>
<evidence type="ECO:0000313" key="3">
    <source>
        <dbReference type="Proteomes" id="UP000001064"/>
    </source>
</evidence>
<feature type="region of interest" description="Disordered" evidence="1">
    <location>
        <begin position="285"/>
        <end position="312"/>
    </location>
</feature>
<reference evidence="3" key="1">
    <citation type="journal article" date="2011" name="Genome Biol.">
        <title>Comparative genomics of the social amoebae Dictyostelium discoideum and Dictyostelium purpureum.</title>
        <authorList>
            <consortium name="US DOE Joint Genome Institute (JGI-PGF)"/>
            <person name="Sucgang R."/>
            <person name="Kuo A."/>
            <person name="Tian X."/>
            <person name="Salerno W."/>
            <person name="Parikh A."/>
            <person name="Feasley C.L."/>
            <person name="Dalin E."/>
            <person name="Tu H."/>
            <person name="Huang E."/>
            <person name="Barry K."/>
            <person name="Lindquist E."/>
            <person name="Shapiro H."/>
            <person name="Bruce D."/>
            <person name="Schmutz J."/>
            <person name="Salamov A."/>
            <person name="Fey P."/>
            <person name="Gaudet P."/>
            <person name="Anjard C."/>
            <person name="Babu M.M."/>
            <person name="Basu S."/>
            <person name="Bushmanova Y."/>
            <person name="van der Wel H."/>
            <person name="Katoh-Kurasawa M."/>
            <person name="Dinh C."/>
            <person name="Coutinho P.M."/>
            <person name="Saito T."/>
            <person name="Elias M."/>
            <person name="Schaap P."/>
            <person name="Kay R.R."/>
            <person name="Henrissat B."/>
            <person name="Eichinger L."/>
            <person name="Rivero F."/>
            <person name="Putnam N.H."/>
            <person name="West C.M."/>
            <person name="Loomis W.F."/>
            <person name="Chisholm R.L."/>
            <person name="Shaulsky G."/>
            <person name="Strassmann J.E."/>
            <person name="Queller D.C."/>
            <person name="Kuspa A."/>
            <person name="Grigoriev I.V."/>
        </authorList>
    </citation>
    <scope>NUCLEOTIDE SEQUENCE [LARGE SCALE GENOMIC DNA]</scope>
    <source>
        <strain evidence="3">QSDP1</strain>
    </source>
</reference>
<dbReference type="AlphaFoldDB" id="F0ZL24"/>
<dbReference type="InParanoid" id="F0ZL24"/>
<protein>
    <submittedName>
        <fullName evidence="2">Uncharacterized protein</fullName>
    </submittedName>
</protein>
<dbReference type="NCBIfam" id="TIGR01589">
    <property type="entry name" value="A_thal_3526"/>
    <property type="match status" value="1"/>
</dbReference>
<dbReference type="eggNOG" id="ENOG502RSQY">
    <property type="taxonomic scope" value="Eukaryota"/>
</dbReference>
<proteinExistence type="predicted"/>
<dbReference type="GeneID" id="10501520"/>
<dbReference type="EMBL" id="GL871062">
    <property type="protein sequence ID" value="EGC35384.1"/>
    <property type="molecule type" value="Genomic_DNA"/>
</dbReference>
<dbReference type="Pfam" id="PF09713">
    <property type="entry name" value="A_thal_3526"/>
    <property type="match status" value="1"/>
</dbReference>
<name>F0ZL24_DICPU</name>
<accession>F0ZL24</accession>